<evidence type="ECO:0000256" key="1">
    <source>
        <dbReference type="SAM" id="MobiDB-lite"/>
    </source>
</evidence>
<keyword evidence="3" id="KW-1185">Reference proteome</keyword>
<protein>
    <recommendedName>
        <fullName evidence="4">BTB domain-containing protein</fullName>
    </recommendedName>
</protein>
<feature type="compositionally biased region" description="Acidic residues" evidence="1">
    <location>
        <begin position="1"/>
        <end position="15"/>
    </location>
</feature>
<name>A0A8H6HPY2_9AGAR</name>
<feature type="region of interest" description="Disordered" evidence="1">
    <location>
        <begin position="1"/>
        <end position="91"/>
    </location>
</feature>
<organism evidence="2 3">
    <name type="scientific">Ephemerocybe angulata</name>
    <dbReference type="NCBI Taxonomy" id="980116"/>
    <lineage>
        <taxon>Eukaryota</taxon>
        <taxon>Fungi</taxon>
        <taxon>Dikarya</taxon>
        <taxon>Basidiomycota</taxon>
        <taxon>Agaricomycotina</taxon>
        <taxon>Agaricomycetes</taxon>
        <taxon>Agaricomycetidae</taxon>
        <taxon>Agaricales</taxon>
        <taxon>Agaricineae</taxon>
        <taxon>Psathyrellaceae</taxon>
        <taxon>Ephemerocybe</taxon>
    </lineage>
</organism>
<dbReference type="AlphaFoldDB" id="A0A8H6HPY2"/>
<evidence type="ECO:0000313" key="3">
    <source>
        <dbReference type="Proteomes" id="UP000521943"/>
    </source>
</evidence>
<feature type="region of interest" description="Disordered" evidence="1">
    <location>
        <begin position="185"/>
        <end position="249"/>
    </location>
</feature>
<dbReference type="Proteomes" id="UP000521943">
    <property type="component" value="Unassembled WGS sequence"/>
</dbReference>
<evidence type="ECO:0008006" key="4">
    <source>
        <dbReference type="Google" id="ProtNLM"/>
    </source>
</evidence>
<proteinExistence type="predicted"/>
<feature type="compositionally biased region" description="Polar residues" evidence="1">
    <location>
        <begin position="225"/>
        <end position="236"/>
    </location>
</feature>
<accession>A0A8H6HPY2</accession>
<dbReference type="OrthoDB" id="2746456at2759"/>
<comment type="caution">
    <text evidence="2">The sequence shown here is derived from an EMBL/GenBank/DDBJ whole genome shotgun (WGS) entry which is preliminary data.</text>
</comment>
<reference evidence="2 3" key="1">
    <citation type="submission" date="2020-07" db="EMBL/GenBank/DDBJ databases">
        <title>Comparative genomics of pyrophilous fungi reveals a link between fire events and developmental genes.</title>
        <authorList>
            <consortium name="DOE Joint Genome Institute"/>
            <person name="Steindorff A.S."/>
            <person name="Carver A."/>
            <person name="Calhoun S."/>
            <person name="Stillman K."/>
            <person name="Liu H."/>
            <person name="Lipzen A."/>
            <person name="Pangilinan J."/>
            <person name="Labutti K."/>
            <person name="Bruns T.D."/>
            <person name="Grigoriev I.V."/>
        </authorList>
    </citation>
    <scope>NUCLEOTIDE SEQUENCE [LARGE SCALE GENOMIC DNA]</scope>
    <source>
        <strain evidence="2 3">CBS 144469</strain>
    </source>
</reference>
<evidence type="ECO:0000313" key="2">
    <source>
        <dbReference type="EMBL" id="KAF6750207.1"/>
    </source>
</evidence>
<sequence length="606" mass="65378">MKKEQDLDDTNETFELEYPNDLVKSKTPESQRPGATLTSGTKVGEELVGGVESQELPQRADSPKPNHGSSQISQSRKRRRRPPGKDGCLPLGDVATVEKVTPAAAKRLISDDAAFVLRPWKKAKPTESISAASTIALSTSMVPSAGIRRIKALKGGLSVSAQPTSITPAVPSQEPIPAPAVFPLDQSTPGPAVPPLVQSTPGPTVPPLVQSTPAAAHSDSIPGPKSSNTATGTTIAVTEPPRDVPPQRISKKGTIATSEADITNAAGSNPYQKHPRHWNNDGNLIVTIGGVGYKLHRSRLENASGLLRRIIKVSFDAIEADGRTAGKDNKSGLKIAWVKQGKRAAEVMVPVLTLDDVKGMNSVDWERLVDAMDDAITYARNPPPLGQVYSILRASYELRFLSFARWARSIIEADIWSEDLAKLGTPPPDDADPVEALSLGRHCWMPGVAKRAMYELLKDKLFWQGSSAKGEKQSRIKLPMKEIMLLTSARAKLQMRWIKETSQLSDALIPCGAEVQAGARPCVGLTPLAAHEVHRRLVIQSGVQGRYVDDIIGGLDALSNLAWGVEGGFCLGCVEQLTGNWTAAQRETWKDCEELFDIRRESVSVA</sequence>
<dbReference type="EMBL" id="JACGCI010000058">
    <property type="protein sequence ID" value="KAF6750207.1"/>
    <property type="molecule type" value="Genomic_DNA"/>
</dbReference>
<gene>
    <name evidence="2" type="ORF">DFP72DRAFT_969740</name>
</gene>